<feature type="region of interest" description="Disordered" evidence="1">
    <location>
        <begin position="1"/>
        <end position="30"/>
    </location>
</feature>
<gene>
    <name evidence="2" type="ORF">HMPREF1541_04860</name>
</gene>
<dbReference type="Proteomes" id="UP000030752">
    <property type="component" value="Unassembled WGS sequence"/>
</dbReference>
<feature type="compositionally biased region" description="Acidic residues" evidence="1">
    <location>
        <begin position="1"/>
        <end position="24"/>
    </location>
</feature>
<dbReference type="InterPro" id="IPR012337">
    <property type="entry name" value="RNaseH-like_sf"/>
</dbReference>
<evidence type="ECO:0000313" key="3">
    <source>
        <dbReference type="Proteomes" id="UP000030752"/>
    </source>
</evidence>
<dbReference type="SUPFAM" id="SSF53098">
    <property type="entry name" value="Ribonuclease H-like"/>
    <property type="match status" value="1"/>
</dbReference>
<sequence length="947" mass="108396">MEQSLSDEDGEPPLENEDPADDAPQELPDSELLTEVKRLERDTSFLALRISELKLEATSPTNQAIIRARATKEFNERLGQLEDQKYSIAVVFPLEKHTQRMNDLDLRNLDLPENLFELGRKDMRAEFRAFFRLEAFRDLQRTEENLADLLHELLDRAHPALEQLEHNIWQRRRTLRTAAESHLQELHYFKQMDTLEQKKKRQKSQRVHEEMKSLLLILEEPQGVYSLYDAELGHKMRMKTWLLWDLLAADIEVTSKLLHGLRSNVFTRLRHTFSSSLHGHQHRALRIQSCLSDMSDVCKEMDREIFNLFRAHKRDNTHLSRYMTNAVLRANRPATMVAQSTGEMYQTFLDLHLDGLRWPQTAAQHHIASTLGPVWLYLRQQRILQDAVEELVSFTTKAASRLQPRTDDPNDCSEPEHLHLNLDGFLEAYSNWLADRRDLLYCHNECSTWFGIFKLLQPNLVRDTSYGQKVGPLVRRQVEVLEYKPIVEAVNGLYREKLSWPIDDYLYPQQQAIPVYYICSPKYLHSALKTLKGAKVLGLDTVIRQQTVYSTYKTSQATALMLASEDCILIISSTILRENGYSLYEHGLLDLRDLLSDPQILKVGPNMTWTREALYHSFAIDMQGCVELGAHSASGALSMLDEDRNWPYLETLARQHDSIRLYGRPGVGAGFFCVVRHLATRAYAALKIYRDRYGFESPPKSTLATDARSAPAFGPLHLDDASVITGPDYFQLEVRGALQRLSSSGGSGKKIAGAKFRTDVLLAETYRMARHALARIKSRNDNGPGTQIALEHLQAYHLATTFTENDPRVVGELLGLRSPARTILQVAEVARLPLNDYHRAMFVAVKESEPPLAQEGRPTVTLRRRPWSTRSKTAPAGSLPAVSDDPNEHDALTDTATESPMDHAPPHDVQGPPQGRVRKYVFSERVIRRLKASRPSERRCERQWRIK</sequence>
<dbReference type="InterPro" id="IPR036397">
    <property type="entry name" value="RNaseH_sf"/>
</dbReference>
<protein>
    <submittedName>
        <fullName evidence="2">Uncharacterized protein</fullName>
    </submittedName>
</protein>
<dbReference type="OrthoDB" id="1920326at2759"/>
<dbReference type="STRING" id="1220924.W2RXT2"/>
<keyword evidence="3" id="KW-1185">Reference proteome</keyword>
<proteinExistence type="predicted"/>
<dbReference type="GO" id="GO:0003676">
    <property type="term" value="F:nucleic acid binding"/>
    <property type="evidence" value="ECO:0007669"/>
    <property type="project" value="InterPro"/>
</dbReference>
<accession>W2RXT2</accession>
<evidence type="ECO:0000313" key="2">
    <source>
        <dbReference type="EMBL" id="ETN40583.1"/>
    </source>
</evidence>
<dbReference type="GeneID" id="19972199"/>
<feature type="region of interest" description="Disordered" evidence="1">
    <location>
        <begin position="849"/>
        <end position="918"/>
    </location>
</feature>
<dbReference type="RefSeq" id="XP_008717426.1">
    <property type="nucleotide sequence ID" value="XM_008719204.1"/>
</dbReference>
<dbReference type="AlphaFoldDB" id="W2RXT2"/>
<dbReference type="eggNOG" id="ENOG502T5BW">
    <property type="taxonomic scope" value="Eukaryota"/>
</dbReference>
<dbReference type="VEuPathDB" id="FungiDB:HMPREF1541_04860"/>
<organism evidence="2 3">
    <name type="scientific">Cyphellophora europaea (strain CBS 101466)</name>
    <name type="common">Phialophora europaea</name>
    <dbReference type="NCBI Taxonomy" id="1220924"/>
    <lineage>
        <taxon>Eukaryota</taxon>
        <taxon>Fungi</taxon>
        <taxon>Dikarya</taxon>
        <taxon>Ascomycota</taxon>
        <taxon>Pezizomycotina</taxon>
        <taxon>Eurotiomycetes</taxon>
        <taxon>Chaetothyriomycetidae</taxon>
        <taxon>Chaetothyriales</taxon>
        <taxon>Cyphellophoraceae</taxon>
        <taxon>Cyphellophora</taxon>
    </lineage>
</organism>
<name>W2RXT2_CYPE1</name>
<dbReference type="HOGENOM" id="CLU_310564_0_0_1"/>
<dbReference type="InParanoid" id="W2RXT2"/>
<evidence type="ECO:0000256" key="1">
    <source>
        <dbReference type="SAM" id="MobiDB-lite"/>
    </source>
</evidence>
<dbReference type="EMBL" id="KB822720">
    <property type="protein sequence ID" value="ETN40583.1"/>
    <property type="molecule type" value="Genomic_DNA"/>
</dbReference>
<reference evidence="2 3" key="1">
    <citation type="submission" date="2013-03" db="EMBL/GenBank/DDBJ databases">
        <title>The Genome Sequence of Phialophora europaea CBS 101466.</title>
        <authorList>
            <consortium name="The Broad Institute Genomics Platform"/>
            <person name="Cuomo C."/>
            <person name="de Hoog S."/>
            <person name="Gorbushina A."/>
            <person name="Walker B."/>
            <person name="Young S.K."/>
            <person name="Zeng Q."/>
            <person name="Gargeya S."/>
            <person name="Fitzgerald M."/>
            <person name="Haas B."/>
            <person name="Abouelleil A."/>
            <person name="Allen A.W."/>
            <person name="Alvarado L."/>
            <person name="Arachchi H.M."/>
            <person name="Berlin A.M."/>
            <person name="Chapman S.B."/>
            <person name="Gainer-Dewar J."/>
            <person name="Goldberg J."/>
            <person name="Griggs A."/>
            <person name="Gujja S."/>
            <person name="Hansen M."/>
            <person name="Howarth C."/>
            <person name="Imamovic A."/>
            <person name="Ireland A."/>
            <person name="Larimer J."/>
            <person name="McCowan C."/>
            <person name="Murphy C."/>
            <person name="Pearson M."/>
            <person name="Poon T.W."/>
            <person name="Priest M."/>
            <person name="Roberts A."/>
            <person name="Saif S."/>
            <person name="Shea T."/>
            <person name="Sisk P."/>
            <person name="Sykes S."/>
            <person name="Wortman J."/>
            <person name="Nusbaum C."/>
            <person name="Birren B."/>
        </authorList>
    </citation>
    <scope>NUCLEOTIDE SEQUENCE [LARGE SCALE GENOMIC DNA]</scope>
    <source>
        <strain evidence="2 3">CBS 101466</strain>
    </source>
</reference>
<dbReference type="Gene3D" id="3.30.420.10">
    <property type="entry name" value="Ribonuclease H-like superfamily/Ribonuclease H"/>
    <property type="match status" value="1"/>
</dbReference>